<dbReference type="AlphaFoldDB" id="A0A6J4TJM2"/>
<feature type="compositionally biased region" description="Gly residues" evidence="1">
    <location>
        <begin position="42"/>
        <end position="53"/>
    </location>
</feature>
<protein>
    <submittedName>
        <fullName evidence="2">ATP-dependent Clp protease proteolytic subunit</fullName>
        <ecNumber evidence="2">3.4.21.92</ecNumber>
    </submittedName>
</protein>
<dbReference type="GO" id="GO:0006508">
    <property type="term" value="P:proteolysis"/>
    <property type="evidence" value="ECO:0007669"/>
    <property type="project" value="UniProtKB-KW"/>
</dbReference>
<accession>A0A6J4TJM2</accession>
<dbReference type="GO" id="GO:0004252">
    <property type="term" value="F:serine-type endopeptidase activity"/>
    <property type="evidence" value="ECO:0007669"/>
    <property type="project" value="UniProtKB-EC"/>
</dbReference>
<keyword evidence="2" id="KW-0378">Hydrolase</keyword>
<feature type="region of interest" description="Disordered" evidence="1">
    <location>
        <begin position="1"/>
        <end position="53"/>
    </location>
</feature>
<feature type="non-terminal residue" evidence="2">
    <location>
        <position position="1"/>
    </location>
</feature>
<evidence type="ECO:0000256" key="1">
    <source>
        <dbReference type="SAM" id="MobiDB-lite"/>
    </source>
</evidence>
<proteinExistence type="predicted"/>
<reference evidence="2" key="1">
    <citation type="submission" date="2020-02" db="EMBL/GenBank/DDBJ databases">
        <authorList>
            <person name="Meier V. D."/>
        </authorList>
    </citation>
    <scope>NUCLEOTIDE SEQUENCE</scope>
    <source>
        <strain evidence="2">AVDCRST_MAG31</strain>
    </source>
</reference>
<name>A0A6J4TJM2_9SPHN</name>
<feature type="non-terminal residue" evidence="2">
    <location>
        <position position="53"/>
    </location>
</feature>
<gene>
    <name evidence="2" type="ORF">AVDCRST_MAG31-1754</name>
</gene>
<sequence length="53" mass="5832">QDARAHQPHHRARDRPALRAGRARHRPQLLDGHRGGRRLRHGGPGGVEHAGAV</sequence>
<dbReference type="EC" id="3.4.21.92" evidence="2"/>
<organism evidence="2">
    <name type="scientific">uncultured Sphingomonas sp</name>
    <dbReference type="NCBI Taxonomy" id="158754"/>
    <lineage>
        <taxon>Bacteria</taxon>
        <taxon>Pseudomonadati</taxon>
        <taxon>Pseudomonadota</taxon>
        <taxon>Alphaproteobacteria</taxon>
        <taxon>Sphingomonadales</taxon>
        <taxon>Sphingomonadaceae</taxon>
        <taxon>Sphingomonas</taxon>
        <taxon>environmental samples</taxon>
    </lineage>
</organism>
<feature type="compositionally biased region" description="Basic residues" evidence="1">
    <location>
        <begin position="1"/>
        <end position="13"/>
    </location>
</feature>
<keyword evidence="2" id="KW-0645">Protease</keyword>
<evidence type="ECO:0000313" key="2">
    <source>
        <dbReference type="EMBL" id="CAA9523741.1"/>
    </source>
</evidence>
<dbReference type="EMBL" id="CADCWA010000135">
    <property type="protein sequence ID" value="CAA9523741.1"/>
    <property type="molecule type" value="Genomic_DNA"/>
</dbReference>